<dbReference type="PANTHER" id="PTHR35902:SF6">
    <property type="entry name" value="CONSERVED WITHIN P. AEROPHILUM"/>
    <property type="match status" value="1"/>
</dbReference>
<feature type="region of interest" description="Disordered" evidence="1">
    <location>
        <begin position="335"/>
        <end position="370"/>
    </location>
</feature>
<dbReference type="EMBL" id="JAKELO010000002">
    <property type="protein sequence ID" value="MDE4907713.1"/>
    <property type="molecule type" value="Genomic_DNA"/>
</dbReference>
<dbReference type="RefSeq" id="WP_274924361.1">
    <property type="nucleotide sequence ID" value="NZ_JAKELO010000002.1"/>
</dbReference>
<dbReference type="Proteomes" id="UP001143747">
    <property type="component" value="Unassembled WGS sequence"/>
</dbReference>
<feature type="domain" description="CARDB" evidence="3">
    <location>
        <begin position="142"/>
        <end position="226"/>
    </location>
</feature>
<accession>A0A9Q4KNK5</accession>
<dbReference type="PANTHER" id="PTHR35902">
    <property type="entry name" value="S-LAYER DOMAIN-LIKE PROTEIN-RELATED"/>
    <property type="match status" value="1"/>
</dbReference>
<evidence type="ECO:0000256" key="1">
    <source>
        <dbReference type="SAM" id="MobiDB-lite"/>
    </source>
</evidence>
<keyword evidence="2" id="KW-0812">Transmembrane</keyword>
<evidence type="ECO:0000259" key="3">
    <source>
        <dbReference type="Pfam" id="PF07705"/>
    </source>
</evidence>
<evidence type="ECO:0000313" key="5">
    <source>
        <dbReference type="Proteomes" id="UP001143747"/>
    </source>
</evidence>
<evidence type="ECO:0000256" key="2">
    <source>
        <dbReference type="SAM" id="Phobius"/>
    </source>
</evidence>
<reference evidence="4" key="1">
    <citation type="submission" date="2022-01" db="EMBL/GenBank/DDBJ databases">
        <title>Draft genome of Methanogenium marinum DSM 15558.</title>
        <authorList>
            <person name="Chen S.-C."/>
            <person name="You Y.-T."/>
        </authorList>
    </citation>
    <scope>NUCLEOTIDE SEQUENCE</scope>
    <source>
        <strain evidence="4">DSM 15558</strain>
    </source>
</reference>
<protein>
    <recommendedName>
        <fullName evidence="3">CARDB domain-containing protein</fullName>
    </recommendedName>
</protein>
<dbReference type="AlphaFoldDB" id="A0A9Q4KNK5"/>
<feature type="compositionally biased region" description="Low complexity" evidence="1">
    <location>
        <begin position="336"/>
        <end position="346"/>
    </location>
</feature>
<name>A0A9Q4KNK5_9EURY</name>
<dbReference type="Pfam" id="PF07705">
    <property type="entry name" value="CARDB"/>
    <property type="match status" value="1"/>
</dbReference>
<feature type="transmembrane region" description="Helical" evidence="2">
    <location>
        <begin position="377"/>
        <end position="399"/>
    </location>
</feature>
<dbReference type="Gene3D" id="2.60.40.10">
    <property type="entry name" value="Immunoglobulins"/>
    <property type="match status" value="2"/>
</dbReference>
<keyword evidence="5" id="KW-1185">Reference proteome</keyword>
<comment type="caution">
    <text evidence="4">The sequence shown here is derived from an EMBL/GenBank/DDBJ whole genome shotgun (WGS) entry which is preliminary data.</text>
</comment>
<keyword evidence="2" id="KW-1133">Transmembrane helix</keyword>
<dbReference type="InterPro" id="IPR013783">
    <property type="entry name" value="Ig-like_fold"/>
</dbReference>
<gene>
    <name evidence="4" type="ORF">L0665_03690</name>
</gene>
<sequence>MNYKIGIALLILVAFCGIAAAADDSDAASQISVTGITQSPETLMPGDQGFITVTITNSGDESASIDRAKLYTNDLVVVNDNAYEVVGDIGGKNSMEFSFMVEAGLTEGIFYPSFYLDFGSAGSLRTSIPVIVEDSTPQVSLLNVPETFTEGKTEDITVRVGNPRDGELSAITITPVTDGIKSDQTSYFVGDLAKDKSAEVPFAITPEEEGDLTFVVDYRNGVNEHSTTVSIPMTFGTDKTSAALVVNEVEVSSSGATYTVSGDVTNAGLEEAYSVMVTVGDPGTPTSPNPVAVIGALEPDDFSGFEVTYTRQGSGDVPVLVTYKDEDGNIYEEEFSVTSTSTSVSSADGESGAPAERSNDGGPGGDRSMFGSMGSGFAQIPVIPIILGIFIIVGGLVAWRKGFLARARDSIRARLHKEK</sequence>
<keyword evidence="2" id="KW-0472">Membrane</keyword>
<dbReference type="InterPro" id="IPR011635">
    <property type="entry name" value="CARDB"/>
</dbReference>
<proteinExistence type="predicted"/>
<evidence type="ECO:0000313" key="4">
    <source>
        <dbReference type="EMBL" id="MDE4907713.1"/>
    </source>
</evidence>
<organism evidence="4 5">
    <name type="scientific">Methanogenium marinum</name>
    <dbReference type="NCBI Taxonomy" id="348610"/>
    <lineage>
        <taxon>Archaea</taxon>
        <taxon>Methanobacteriati</taxon>
        <taxon>Methanobacteriota</taxon>
        <taxon>Stenosarchaea group</taxon>
        <taxon>Methanomicrobia</taxon>
        <taxon>Methanomicrobiales</taxon>
        <taxon>Methanomicrobiaceae</taxon>
        <taxon>Methanogenium</taxon>
    </lineage>
</organism>